<reference evidence="1 2" key="1">
    <citation type="submission" date="2016-03" db="EMBL/GenBank/DDBJ databases">
        <title>Acinetobacter genomospecies 28 strain ANC 4149.</title>
        <authorList>
            <person name="Radolfova-Krizova L."/>
            <person name="Nemec A."/>
        </authorList>
    </citation>
    <scope>NUCLEOTIDE SEQUENCE [LARGE SCALE GENOMIC DNA]</scope>
    <source>
        <strain evidence="1 2">ANC 4149</strain>
    </source>
</reference>
<keyword evidence="2" id="KW-1185">Reference proteome</keyword>
<dbReference type="Proteomes" id="UP000076276">
    <property type="component" value="Unassembled WGS sequence"/>
</dbReference>
<evidence type="ECO:0000313" key="1">
    <source>
        <dbReference type="EMBL" id="KYQ71774.1"/>
    </source>
</evidence>
<dbReference type="OrthoDB" id="6707934at2"/>
<accession>A0A151Y192</accession>
<dbReference type="EMBL" id="LUAW01000022">
    <property type="protein sequence ID" value="KYQ71774.1"/>
    <property type="molecule type" value="Genomic_DNA"/>
</dbReference>
<comment type="caution">
    <text evidence="1">The sequence shown here is derived from an EMBL/GenBank/DDBJ whole genome shotgun (WGS) entry which is preliminary data.</text>
</comment>
<name>A0A151Y192_9GAMM</name>
<sequence>MKQLLWALAALTALIWGWKEYFREIPHLEQPGVLKNFQVEERDDFSGNFTVLDKRFYGPARRVLYATSPWVGAFNDLAYLSNMDVLLGQGRLASASIYRQIDFDQHSRCYEFKIQPQSGLQADTVRADSMNISVIAANERIAKQLRQLKTGQQVQLQGKYAHVMQLKAQQHFAVGMNIPRPRPQCAIVKITSIQKLSG</sequence>
<organism evidence="1 2">
    <name type="scientific">Acinetobacter pragensis</name>
    <dbReference type="NCBI Taxonomy" id="1806892"/>
    <lineage>
        <taxon>Bacteria</taxon>
        <taxon>Pseudomonadati</taxon>
        <taxon>Pseudomonadota</taxon>
        <taxon>Gammaproteobacteria</taxon>
        <taxon>Moraxellales</taxon>
        <taxon>Moraxellaceae</taxon>
        <taxon>Acinetobacter</taxon>
    </lineage>
</organism>
<evidence type="ECO:0000313" key="2">
    <source>
        <dbReference type="Proteomes" id="UP000076276"/>
    </source>
</evidence>
<dbReference type="STRING" id="1806892.AZH43_13175"/>
<dbReference type="RefSeq" id="WP_067669237.1">
    <property type="nucleotide sequence ID" value="NZ_CBCSIK010000004.1"/>
</dbReference>
<protein>
    <submittedName>
        <fullName evidence="1">Uncharacterized protein</fullName>
    </submittedName>
</protein>
<dbReference type="AlphaFoldDB" id="A0A151Y192"/>
<proteinExistence type="predicted"/>
<gene>
    <name evidence="1" type="ORF">AZH43_13175</name>
</gene>